<evidence type="ECO:0000256" key="3">
    <source>
        <dbReference type="ARBA" id="ARBA00023163"/>
    </source>
</evidence>
<keyword evidence="2" id="KW-0238">DNA-binding</keyword>
<organism evidence="5 6">
    <name type="scientific">Rhodobacter lacus</name>
    <dbReference type="NCBI Taxonomy" id="1641972"/>
    <lineage>
        <taxon>Bacteria</taxon>
        <taxon>Pseudomonadati</taxon>
        <taxon>Pseudomonadota</taxon>
        <taxon>Alphaproteobacteria</taxon>
        <taxon>Rhodobacterales</taxon>
        <taxon>Rhodobacter group</taxon>
        <taxon>Rhodobacter</taxon>
    </lineage>
</organism>
<sequence length="149" mass="16628">MSSPEDLERLGLSLVLMARRYRKEMDAIFAGEELSEATSLPLRFLVREDRILRQKDLAELLDIEGPTLVRVLDTLVARGFVRRTEDPDDRRAKLVSVTHAGRAYLASLGEVLTALRTELFAGIPEDDVAATLRLLGQLEANIAARRKDG</sequence>
<accession>A0ABW5A4K1</accession>
<keyword evidence="3" id="KW-0804">Transcription</keyword>
<feature type="domain" description="HTH marR-type" evidence="4">
    <location>
        <begin position="7"/>
        <end position="140"/>
    </location>
</feature>
<dbReference type="RefSeq" id="WP_377387442.1">
    <property type="nucleotide sequence ID" value="NZ_JBHUIX010000004.1"/>
</dbReference>
<dbReference type="InterPro" id="IPR036390">
    <property type="entry name" value="WH_DNA-bd_sf"/>
</dbReference>
<keyword evidence="1" id="KW-0805">Transcription regulation</keyword>
<protein>
    <submittedName>
        <fullName evidence="5">MarR family winged helix-turn-helix transcriptional regulator</fullName>
    </submittedName>
</protein>
<name>A0ABW5A4K1_9RHOB</name>
<dbReference type="Proteomes" id="UP001597413">
    <property type="component" value="Unassembled WGS sequence"/>
</dbReference>
<dbReference type="SMART" id="SM00347">
    <property type="entry name" value="HTH_MARR"/>
    <property type="match status" value="1"/>
</dbReference>
<gene>
    <name evidence="5" type="ORF">ACFSM0_03855</name>
</gene>
<dbReference type="Pfam" id="PF12802">
    <property type="entry name" value="MarR_2"/>
    <property type="match status" value="1"/>
</dbReference>
<dbReference type="PANTHER" id="PTHR33164:SF64">
    <property type="entry name" value="TRANSCRIPTIONAL REGULATOR SLYA"/>
    <property type="match status" value="1"/>
</dbReference>
<dbReference type="PANTHER" id="PTHR33164">
    <property type="entry name" value="TRANSCRIPTIONAL REGULATOR, MARR FAMILY"/>
    <property type="match status" value="1"/>
</dbReference>
<dbReference type="PROSITE" id="PS01117">
    <property type="entry name" value="HTH_MARR_1"/>
    <property type="match status" value="1"/>
</dbReference>
<evidence type="ECO:0000259" key="4">
    <source>
        <dbReference type="PROSITE" id="PS50995"/>
    </source>
</evidence>
<dbReference type="PROSITE" id="PS50995">
    <property type="entry name" value="HTH_MARR_2"/>
    <property type="match status" value="1"/>
</dbReference>
<evidence type="ECO:0000313" key="5">
    <source>
        <dbReference type="EMBL" id="MFD2173222.1"/>
    </source>
</evidence>
<dbReference type="SUPFAM" id="SSF46785">
    <property type="entry name" value="Winged helix' DNA-binding domain"/>
    <property type="match status" value="1"/>
</dbReference>
<evidence type="ECO:0000313" key="6">
    <source>
        <dbReference type="Proteomes" id="UP001597413"/>
    </source>
</evidence>
<dbReference type="InterPro" id="IPR023187">
    <property type="entry name" value="Tscrpt_reg_MarR-type_CS"/>
</dbReference>
<dbReference type="InterPro" id="IPR000835">
    <property type="entry name" value="HTH_MarR-typ"/>
</dbReference>
<comment type="caution">
    <text evidence="5">The sequence shown here is derived from an EMBL/GenBank/DDBJ whole genome shotgun (WGS) entry which is preliminary data.</text>
</comment>
<reference evidence="6" key="1">
    <citation type="journal article" date="2019" name="Int. J. Syst. Evol. Microbiol.">
        <title>The Global Catalogue of Microorganisms (GCM) 10K type strain sequencing project: providing services to taxonomists for standard genome sequencing and annotation.</title>
        <authorList>
            <consortium name="The Broad Institute Genomics Platform"/>
            <consortium name="The Broad Institute Genome Sequencing Center for Infectious Disease"/>
            <person name="Wu L."/>
            <person name="Ma J."/>
        </authorList>
    </citation>
    <scope>NUCLEOTIDE SEQUENCE [LARGE SCALE GENOMIC DNA]</scope>
    <source>
        <strain evidence="6">CCUG 55131</strain>
    </source>
</reference>
<dbReference type="InterPro" id="IPR036388">
    <property type="entry name" value="WH-like_DNA-bd_sf"/>
</dbReference>
<dbReference type="EMBL" id="JBHUIX010000004">
    <property type="protein sequence ID" value="MFD2173222.1"/>
    <property type="molecule type" value="Genomic_DNA"/>
</dbReference>
<dbReference type="Gene3D" id="1.10.10.10">
    <property type="entry name" value="Winged helix-like DNA-binding domain superfamily/Winged helix DNA-binding domain"/>
    <property type="match status" value="1"/>
</dbReference>
<evidence type="ECO:0000256" key="2">
    <source>
        <dbReference type="ARBA" id="ARBA00023125"/>
    </source>
</evidence>
<dbReference type="InterPro" id="IPR039422">
    <property type="entry name" value="MarR/SlyA-like"/>
</dbReference>
<proteinExistence type="predicted"/>
<dbReference type="PRINTS" id="PR00598">
    <property type="entry name" value="HTHMARR"/>
</dbReference>
<evidence type="ECO:0000256" key="1">
    <source>
        <dbReference type="ARBA" id="ARBA00023015"/>
    </source>
</evidence>
<keyword evidence="6" id="KW-1185">Reference proteome</keyword>